<feature type="non-terminal residue" evidence="1">
    <location>
        <position position="1"/>
    </location>
</feature>
<comment type="caution">
    <text evidence="1">The sequence shown here is derived from an EMBL/GenBank/DDBJ whole genome shotgun (WGS) entry which is preliminary data.</text>
</comment>
<name>X1PCK1_9ZZZZ</name>
<dbReference type="EMBL" id="BARV01024755">
    <property type="protein sequence ID" value="GAI36750.1"/>
    <property type="molecule type" value="Genomic_DNA"/>
</dbReference>
<accession>X1PCK1</accession>
<proteinExistence type="predicted"/>
<reference evidence="1" key="1">
    <citation type="journal article" date="2014" name="Front. Microbiol.">
        <title>High frequency of phylogenetically diverse reductive dehalogenase-homologous genes in deep subseafloor sedimentary metagenomes.</title>
        <authorList>
            <person name="Kawai M."/>
            <person name="Futagami T."/>
            <person name="Toyoda A."/>
            <person name="Takaki Y."/>
            <person name="Nishi S."/>
            <person name="Hori S."/>
            <person name="Arai W."/>
            <person name="Tsubouchi T."/>
            <person name="Morono Y."/>
            <person name="Uchiyama I."/>
            <person name="Ito T."/>
            <person name="Fujiyama A."/>
            <person name="Inagaki F."/>
            <person name="Takami H."/>
        </authorList>
    </citation>
    <scope>NUCLEOTIDE SEQUENCE</scope>
    <source>
        <strain evidence="1">Expedition CK06-06</strain>
    </source>
</reference>
<dbReference type="AlphaFoldDB" id="X1PCK1"/>
<evidence type="ECO:0008006" key="2">
    <source>
        <dbReference type="Google" id="ProtNLM"/>
    </source>
</evidence>
<evidence type="ECO:0000313" key="1">
    <source>
        <dbReference type="EMBL" id="GAI36750.1"/>
    </source>
</evidence>
<dbReference type="InterPro" id="IPR011050">
    <property type="entry name" value="Pectin_lyase_fold/virulence"/>
</dbReference>
<organism evidence="1">
    <name type="scientific">marine sediment metagenome</name>
    <dbReference type="NCBI Taxonomy" id="412755"/>
    <lineage>
        <taxon>unclassified sequences</taxon>
        <taxon>metagenomes</taxon>
        <taxon>ecological metagenomes</taxon>
    </lineage>
</organism>
<protein>
    <recommendedName>
        <fullName evidence="2">Right handed beta helix domain-containing protein</fullName>
    </recommendedName>
</protein>
<dbReference type="SUPFAM" id="SSF51126">
    <property type="entry name" value="Pectin lyase-like"/>
    <property type="match status" value="1"/>
</dbReference>
<gene>
    <name evidence="1" type="ORF">S06H3_40346</name>
</gene>
<sequence length="158" mass="17670">GANGVRTGGTEATPVFRNNLFYMNWWGIEFCWGSRAIVENNILSGNDAGLVICQGDPGEVKSYPICRFNDVWGNDIDFMHDYHGNWRLVSAEQFGSDNVSFDPLFSEQDFYNADFDFGRPGLKDAGNPGLFDADGSRSDIGPNWDWSWVDSSLLIPLK</sequence>